<comment type="similarity">
    <text evidence="1">Belongs to the sigma-70 factor family. ECF subfamily.</text>
</comment>
<protein>
    <submittedName>
        <fullName evidence="8">RNA polymerase sigma-70 factor, ECF subfamily</fullName>
    </submittedName>
</protein>
<evidence type="ECO:0000256" key="4">
    <source>
        <dbReference type="ARBA" id="ARBA00023125"/>
    </source>
</evidence>
<keyword evidence="5" id="KW-0804">Transcription</keyword>
<dbReference type="SUPFAM" id="SSF88946">
    <property type="entry name" value="Sigma2 domain of RNA polymerase sigma factors"/>
    <property type="match status" value="1"/>
</dbReference>
<dbReference type="InterPro" id="IPR039425">
    <property type="entry name" value="RNA_pol_sigma-70-like"/>
</dbReference>
<feature type="domain" description="RNA polymerase sigma-70 region 2" evidence="6">
    <location>
        <begin position="33"/>
        <end position="99"/>
    </location>
</feature>
<dbReference type="GO" id="GO:0003677">
    <property type="term" value="F:DNA binding"/>
    <property type="evidence" value="ECO:0007669"/>
    <property type="project" value="UniProtKB-KW"/>
</dbReference>
<evidence type="ECO:0000256" key="3">
    <source>
        <dbReference type="ARBA" id="ARBA00023082"/>
    </source>
</evidence>
<keyword evidence="4" id="KW-0238">DNA-binding</keyword>
<dbReference type="NCBIfam" id="NF009165">
    <property type="entry name" value="PRK12512.1"/>
    <property type="match status" value="1"/>
</dbReference>
<name>A0A1C3UCW3_9HYPH</name>
<dbReference type="OrthoDB" id="7041663at2"/>
<dbReference type="InterPro" id="IPR013325">
    <property type="entry name" value="RNA_pol_sigma_r2"/>
</dbReference>
<dbReference type="Gene3D" id="1.10.1740.10">
    <property type="match status" value="1"/>
</dbReference>
<dbReference type="NCBIfam" id="TIGR02937">
    <property type="entry name" value="sigma70-ECF"/>
    <property type="match status" value="1"/>
</dbReference>
<evidence type="ECO:0000256" key="2">
    <source>
        <dbReference type="ARBA" id="ARBA00023015"/>
    </source>
</evidence>
<dbReference type="InterPro" id="IPR013249">
    <property type="entry name" value="RNA_pol_sigma70_r4_t2"/>
</dbReference>
<evidence type="ECO:0000259" key="6">
    <source>
        <dbReference type="Pfam" id="PF04542"/>
    </source>
</evidence>
<dbReference type="InterPro" id="IPR007627">
    <property type="entry name" value="RNA_pol_sigma70_r2"/>
</dbReference>
<keyword evidence="2" id="KW-0805">Transcription regulation</keyword>
<dbReference type="Gene3D" id="1.10.10.10">
    <property type="entry name" value="Winged helix-like DNA-binding domain superfamily/Winged helix DNA-binding domain"/>
    <property type="match status" value="1"/>
</dbReference>
<dbReference type="Pfam" id="PF04542">
    <property type="entry name" value="Sigma70_r2"/>
    <property type="match status" value="1"/>
</dbReference>
<dbReference type="RefSeq" id="WP_037195762.1">
    <property type="nucleotide sequence ID" value="NZ_FMAF01000002.1"/>
</dbReference>
<keyword evidence="3" id="KW-0731">Sigma factor</keyword>
<dbReference type="AlphaFoldDB" id="A0A1C3UCW3"/>
<evidence type="ECO:0000256" key="1">
    <source>
        <dbReference type="ARBA" id="ARBA00010641"/>
    </source>
</evidence>
<dbReference type="GO" id="GO:0016987">
    <property type="term" value="F:sigma factor activity"/>
    <property type="evidence" value="ECO:0007669"/>
    <property type="project" value="UniProtKB-KW"/>
</dbReference>
<dbReference type="SUPFAM" id="SSF88659">
    <property type="entry name" value="Sigma3 and sigma4 domains of RNA polymerase sigma factors"/>
    <property type="match status" value="1"/>
</dbReference>
<dbReference type="Proteomes" id="UP000199205">
    <property type="component" value="Unassembled WGS sequence"/>
</dbReference>
<organism evidence="8 9">
    <name type="scientific">Rhizobium lusitanum</name>
    <dbReference type="NCBI Taxonomy" id="293958"/>
    <lineage>
        <taxon>Bacteria</taxon>
        <taxon>Pseudomonadati</taxon>
        <taxon>Pseudomonadota</taxon>
        <taxon>Alphaproteobacteria</taxon>
        <taxon>Hyphomicrobiales</taxon>
        <taxon>Rhizobiaceae</taxon>
        <taxon>Rhizobium/Agrobacterium group</taxon>
        <taxon>Rhizobium</taxon>
    </lineage>
</organism>
<dbReference type="PANTHER" id="PTHR43133">
    <property type="entry name" value="RNA POLYMERASE ECF-TYPE SIGMA FACTO"/>
    <property type="match status" value="1"/>
</dbReference>
<dbReference type="Pfam" id="PF08281">
    <property type="entry name" value="Sigma70_r4_2"/>
    <property type="match status" value="1"/>
</dbReference>
<accession>A0A1C3UCW3</accession>
<evidence type="ECO:0000313" key="9">
    <source>
        <dbReference type="Proteomes" id="UP000199205"/>
    </source>
</evidence>
<proteinExistence type="inferred from homology"/>
<dbReference type="GO" id="GO:0006352">
    <property type="term" value="P:DNA-templated transcription initiation"/>
    <property type="evidence" value="ECO:0007669"/>
    <property type="project" value="InterPro"/>
</dbReference>
<evidence type="ECO:0000313" key="8">
    <source>
        <dbReference type="EMBL" id="SCB13313.1"/>
    </source>
</evidence>
<evidence type="ECO:0000259" key="7">
    <source>
        <dbReference type="Pfam" id="PF08281"/>
    </source>
</evidence>
<dbReference type="InterPro" id="IPR014284">
    <property type="entry name" value="RNA_pol_sigma-70_dom"/>
</dbReference>
<sequence>MNHSAREEQWAVWMRAAVNGDVQAYHRFLSAVTPHLRAMARRRCEQFGAPVSEAEDVVQEVLLTIHLKRGTWDASRPIGPWISTIVRNKLIDGLRRRGRHTSVPIDDVIDILEAEDQTDALDRLDVDRMLEQLKDPQKTIVRSISVEGTSVRETADRLRMTEGAVRVALHRALKVLAALYRSETSENR</sequence>
<reference evidence="8 9" key="1">
    <citation type="submission" date="2016-08" db="EMBL/GenBank/DDBJ databases">
        <authorList>
            <person name="Seilhamer J.J."/>
        </authorList>
    </citation>
    <scope>NUCLEOTIDE SEQUENCE [LARGE SCALE GENOMIC DNA]</scope>
    <source>
        <strain evidence="8 9">P1-7</strain>
    </source>
</reference>
<gene>
    <name evidence="8" type="ORF">GA0061101_102138</name>
</gene>
<dbReference type="InterPro" id="IPR036388">
    <property type="entry name" value="WH-like_DNA-bd_sf"/>
</dbReference>
<dbReference type="InterPro" id="IPR013324">
    <property type="entry name" value="RNA_pol_sigma_r3/r4-like"/>
</dbReference>
<evidence type="ECO:0000256" key="5">
    <source>
        <dbReference type="ARBA" id="ARBA00023163"/>
    </source>
</evidence>
<dbReference type="PANTHER" id="PTHR43133:SF58">
    <property type="entry name" value="ECF RNA POLYMERASE SIGMA FACTOR SIGD"/>
    <property type="match status" value="1"/>
</dbReference>
<feature type="domain" description="RNA polymerase sigma factor 70 region 4 type 2" evidence="7">
    <location>
        <begin position="124"/>
        <end position="174"/>
    </location>
</feature>
<dbReference type="EMBL" id="FMAF01000002">
    <property type="protein sequence ID" value="SCB13313.1"/>
    <property type="molecule type" value="Genomic_DNA"/>
</dbReference>